<name>A0AAE9ILF6_CAEBR</name>
<dbReference type="Pfam" id="PF00782">
    <property type="entry name" value="DSPc"/>
    <property type="match status" value="1"/>
</dbReference>
<dbReference type="PROSITE" id="PS50056">
    <property type="entry name" value="TYR_PHOSPHATASE_2"/>
    <property type="match status" value="1"/>
</dbReference>
<evidence type="ECO:0000313" key="5">
    <source>
        <dbReference type="EMBL" id="ULT98662.1"/>
    </source>
</evidence>
<reference evidence="6 8" key="1">
    <citation type="submission" date="2022-04" db="EMBL/GenBank/DDBJ databases">
        <title>Chromosome-level reference genomes for two strains of Caenorhabditis briggsae: an improved platform for comparative genomics.</title>
        <authorList>
            <person name="Stevens L."/>
            <person name="Andersen E."/>
        </authorList>
    </citation>
    <scope>NUCLEOTIDE SEQUENCE [LARGE SCALE GENOMIC DNA]</scope>
    <source>
        <strain evidence="6">VX34</strain>
        <tissue evidence="6">Whole-organism</tissue>
    </source>
</reference>
<feature type="domain" description="Tyrosine specific protein phosphatases" evidence="4">
    <location>
        <begin position="140"/>
        <end position="198"/>
    </location>
</feature>
<dbReference type="PANTHER" id="PTHR46377">
    <property type="entry name" value="DUAL SPECIFICITY PROTEIN PHOSPHATASE 19"/>
    <property type="match status" value="1"/>
</dbReference>
<reference evidence="5 7" key="2">
    <citation type="submission" date="2022-05" db="EMBL/GenBank/DDBJ databases">
        <title>Chromosome-level reference genomes for two strains of Caenorhabditis briggsae: an improved platform for comparative genomics.</title>
        <authorList>
            <person name="Stevens L."/>
            <person name="Andersen E.C."/>
        </authorList>
    </citation>
    <scope>NUCLEOTIDE SEQUENCE [LARGE SCALE GENOMIC DNA]</scope>
    <source>
        <strain evidence="5">QX1410_ONT</strain>
        <tissue evidence="5">Whole-organism</tissue>
    </source>
</reference>
<evidence type="ECO:0000313" key="6">
    <source>
        <dbReference type="EMBL" id="UMM21357.1"/>
    </source>
</evidence>
<dbReference type="FunFam" id="3.90.190.10:FF:000311">
    <property type="entry name" value="Protein CBG15664"/>
    <property type="match status" value="1"/>
</dbReference>
<keyword evidence="2" id="KW-0904">Protein phosphatase</keyword>
<evidence type="ECO:0000259" key="4">
    <source>
        <dbReference type="PROSITE" id="PS50056"/>
    </source>
</evidence>
<dbReference type="Proteomes" id="UP000827892">
    <property type="component" value="Chromosome III"/>
</dbReference>
<keyword evidence="8" id="KW-1185">Reference proteome</keyword>
<feature type="domain" description="Tyrosine-protein phosphatase" evidence="3">
    <location>
        <begin position="78"/>
        <end position="218"/>
    </location>
</feature>
<dbReference type="RefSeq" id="XP_002640789.2">
    <property type="nucleotide sequence ID" value="XM_002640743.2"/>
</dbReference>
<dbReference type="PANTHER" id="PTHR46377:SF1">
    <property type="entry name" value="DUAL SPECIFICITY PROTEIN PHOSPHATASE 19"/>
    <property type="match status" value="1"/>
</dbReference>
<dbReference type="EMBL" id="CP092622">
    <property type="protein sequence ID" value="UMM21357.1"/>
    <property type="molecule type" value="Genomic_DNA"/>
</dbReference>
<dbReference type="SMART" id="SM00195">
    <property type="entry name" value="DSPc"/>
    <property type="match status" value="1"/>
</dbReference>
<protein>
    <recommendedName>
        <fullName evidence="9">Protein-tyrosine-phosphatase</fullName>
    </recommendedName>
</protein>
<dbReference type="PROSITE" id="PS50054">
    <property type="entry name" value="TYR_PHOSPHATASE_DUAL"/>
    <property type="match status" value="1"/>
</dbReference>
<dbReference type="SUPFAM" id="SSF52799">
    <property type="entry name" value="(Phosphotyrosine protein) phosphatases II"/>
    <property type="match status" value="1"/>
</dbReference>
<keyword evidence="1" id="KW-0378">Hydrolase</keyword>
<dbReference type="InterPro" id="IPR020422">
    <property type="entry name" value="TYR_PHOSPHATASE_DUAL_dom"/>
</dbReference>
<dbReference type="KEGG" id="cbr:CBG_15664"/>
<accession>A0AAE9ILF6</accession>
<evidence type="ECO:0000313" key="8">
    <source>
        <dbReference type="Proteomes" id="UP000829354"/>
    </source>
</evidence>
<gene>
    <name evidence="5" type="ORF">L3Y34_000199</name>
    <name evidence="6" type="ORF">L5515_003073</name>
</gene>
<evidence type="ECO:0000256" key="2">
    <source>
        <dbReference type="ARBA" id="ARBA00022912"/>
    </source>
</evidence>
<dbReference type="Proteomes" id="UP000829354">
    <property type="component" value="Chromosome III"/>
</dbReference>
<dbReference type="InterPro" id="IPR016130">
    <property type="entry name" value="Tyr_Pase_AS"/>
</dbReference>
<dbReference type="InterPro" id="IPR029021">
    <property type="entry name" value="Prot-tyrosine_phosphatase-like"/>
</dbReference>
<proteinExistence type="predicted"/>
<organism evidence="5 7">
    <name type="scientific">Caenorhabditis briggsae</name>
    <dbReference type="NCBI Taxonomy" id="6238"/>
    <lineage>
        <taxon>Eukaryota</taxon>
        <taxon>Metazoa</taxon>
        <taxon>Ecdysozoa</taxon>
        <taxon>Nematoda</taxon>
        <taxon>Chromadorea</taxon>
        <taxon>Rhabditida</taxon>
        <taxon>Rhabditina</taxon>
        <taxon>Rhabditomorpha</taxon>
        <taxon>Rhabditoidea</taxon>
        <taxon>Rhabditidae</taxon>
        <taxon>Peloderinae</taxon>
        <taxon>Caenorhabditis</taxon>
    </lineage>
</organism>
<evidence type="ECO:0000259" key="3">
    <source>
        <dbReference type="PROSITE" id="PS50054"/>
    </source>
</evidence>
<dbReference type="PRINTS" id="PR01908">
    <property type="entry name" value="ADSPHPHTASE"/>
</dbReference>
<dbReference type="Gene3D" id="3.90.190.10">
    <property type="entry name" value="Protein tyrosine phosphatase superfamily"/>
    <property type="match status" value="1"/>
</dbReference>
<dbReference type="PROSITE" id="PS00383">
    <property type="entry name" value="TYR_PHOSPHATASE_1"/>
    <property type="match status" value="1"/>
</dbReference>
<evidence type="ECO:0000313" key="7">
    <source>
        <dbReference type="Proteomes" id="UP000827892"/>
    </source>
</evidence>
<dbReference type="GO" id="GO:0004721">
    <property type="term" value="F:phosphoprotein phosphatase activity"/>
    <property type="evidence" value="ECO:0007669"/>
    <property type="project" value="UniProtKB-KW"/>
</dbReference>
<dbReference type="InterPro" id="IPR000387">
    <property type="entry name" value="Tyr_Pase_dom"/>
</dbReference>
<evidence type="ECO:0000256" key="1">
    <source>
        <dbReference type="ARBA" id="ARBA00022801"/>
    </source>
</evidence>
<dbReference type="AlphaFoldDB" id="A0AAE9ILF6"/>
<dbReference type="EMBL" id="CP090893">
    <property type="protein sequence ID" value="ULT98662.1"/>
    <property type="molecule type" value="Genomic_DNA"/>
</dbReference>
<evidence type="ECO:0008006" key="9">
    <source>
        <dbReference type="Google" id="ProtNLM"/>
    </source>
</evidence>
<dbReference type="InterPro" id="IPR000340">
    <property type="entry name" value="Dual-sp_phosphatase_cat-dom"/>
</dbReference>
<sequence length="218" mass="25234">MPNLDELLSIKRRLKATEITTTLPSGEVKIEKRADDGTYKEVKDLESFESEPNVSNRRRKKVEYLQRRGFIVDLEPDLVVGVATEDVLFGSQDVAADILILRNQKITNIINVGTGIPNHFPENFQYLKIDILDLPETRIVDYFDEVFDYIKKVQEKRGKCFIHCNAGISRSASFAVGYLMKTQKMTYRQAFEKCRETRSIRPNSGFEKQLREYELELS</sequence>